<feature type="region of interest" description="Disordered" evidence="3">
    <location>
        <begin position="616"/>
        <end position="642"/>
    </location>
</feature>
<evidence type="ECO:0000313" key="6">
    <source>
        <dbReference type="EMBL" id="SDX79009.1"/>
    </source>
</evidence>
<keyword evidence="4" id="KW-1133">Transmembrane helix</keyword>
<feature type="transmembrane region" description="Helical" evidence="4">
    <location>
        <begin position="551"/>
        <end position="571"/>
    </location>
</feature>
<evidence type="ECO:0000256" key="4">
    <source>
        <dbReference type="SAM" id="Phobius"/>
    </source>
</evidence>
<dbReference type="Pfam" id="PF10145">
    <property type="entry name" value="PhageMin_Tail"/>
    <property type="match status" value="1"/>
</dbReference>
<sequence>MQENRVRVIFEAVLGKFKNDVKSAAKATLEIGEAGEKASEQVDFDEANKSVKALEVSLKRLTATLKKLAVGYVAKKLFGAGKDNFMYFVDYQKSLAQVTTLLPHITEDRINQMSENVKRLARDMKILPQEIFPAMYSAISASVPEEEMFDFLETARRASIGGVTDMLTSVDVLTSVVNAYGSEVIDAQKASDLIFTTMRKGKTTFEEITSQLYSVLPAAKALEVPFENVSAAIATLTATGTPTAQATTQIGRMFLEFSKQGTRASEVFRAATGKTFRQFIAEGHNLQDALTVMEQVAKKAKVEINDLFNSAEAGNAALSLTGKSASRFTEDLEAMANAAGATKEAFDKMSGTISYALEGIRAKISVFKINIAEKYFPEIRDAINAVDETLDRLDENKALDSLARSIGGIIATIILKFNDMLTNIDSVIERINKLAYFIDNNLSTAIDVVMGLAKAFIIFKTAAAVAHVIETVAGAIGLLTKAQWALNAAQNASPIGFIITLAGLLLLWIIKLIGGFENLENIGTRALLALRVVFLMLVEKIVWGVNLILQFLKILLGWIPIIGDVIGVAANTSSRALKGLRSEIDETIDKLDELSNKKTRVDIEAENDALDEELFNSLEGRGTKDEETEEEQPHEIDVQVPDDIEELISGKGSARSKKTL</sequence>
<feature type="domain" description="Phage tail tape measure protein" evidence="5">
    <location>
        <begin position="115"/>
        <end position="270"/>
    </location>
</feature>
<reference evidence="6 7" key="1">
    <citation type="submission" date="2016-10" db="EMBL/GenBank/DDBJ databases">
        <authorList>
            <person name="de Groot N.N."/>
        </authorList>
    </citation>
    <scope>NUCLEOTIDE SEQUENCE [LARGE SCALE GENOMIC DNA]</scope>
    <source>
        <strain evidence="6 7">DSM 23310</strain>
    </source>
</reference>
<keyword evidence="4" id="KW-0812">Transmembrane</keyword>
<dbReference type="OrthoDB" id="28713at2"/>
<keyword evidence="4" id="KW-0472">Membrane</keyword>
<evidence type="ECO:0000313" key="7">
    <source>
        <dbReference type="Proteomes" id="UP000198828"/>
    </source>
</evidence>
<dbReference type="RefSeq" id="WP_093754964.1">
    <property type="nucleotide sequence ID" value="NZ_FNNG01000020.1"/>
</dbReference>
<feature type="transmembrane region" description="Helical" evidence="4">
    <location>
        <begin position="526"/>
        <end position="545"/>
    </location>
</feature>
<dbReference type="NCBIfam" id="TIGR01760">
    <property type="entry name" value="tape_meas_TP901"/>
    <property type="match status" value="1"/>
</dbReference>
<accession>A0A1H3EM43</accession>
<dbReference type="PANTHER" id="PTHR37813:SF1">
    <property type="entry name" value="FELS-2 PROPHAGE PROTEIN"/>
    <property type="match status" value="1"/>
</dbReference>
<feature type="compositionally biased region" description="Basic and acidic residues" evidence="3">
    <location>
        <begin position="621"/>
        <end position="637"/>
    </location>
</feature>
<keyword evidence="2" id="KW-0175">Coiled coil</keyword>
<dbReference type="AlphaFoldDB" id="A0A1H3EM43"/>
<organism evidence="6 7">
    <name type="scientific">Tepidimicrobium xylanilyticum</name>
    <dbReference type="NCBI Taxonomy" id="1123352"/>
    <lineage>
        <taxon>Bacteria</taxon>
        <taxon>Bacillati</taxon>
        <taxon>Bacillota</taxon>
        <taxon>Tissierellia</taxon>
        <taxon>Tissierellales</taxon>
        <taxon>Tepidimicrobiaceae</taxon>
        <taxon>Tepidimicrobium</taxon>
    </lineage>
</organism>
<name>A0A1H3EM43_9FIRM</name>
<evidence type="ECO:0000256" key="2">
    <source>
        <dbReference type="SAM" id="Coils"/>
    </source>
</evidence>
<feature type="coiled-coil region" evidence="2">
    <location>
        <begin position="577"/>
        <end position="604"/>
    </location>
</feature>
<protein>
    <submittedName>
        <fullName evidence="6">Phage tail tape measure protein, TP901 family, core region</fullName>
    </submittedName>
</protein>
<evidence type="ECO:0000256" key="1">
    <source>
        <dbReference type="ARBA" id="ARBA00022612"/>
    </source>
</evidence>
<dbReference type="EMBL" id="FNNG01000020">
    <property type="protein sequence ID" value="SDX79009.1"/>
    <property type="molecule type" value="Genomic_DNA"/>
</dbReference>
<keyword evidence="7" id="KW-1185">Reference proteome</keyword>
<dbReference type="PANTHER" id="PTHR37813">
    <property type="entry name" value="FELS-2 PROPHAGE PROTEIN"/>
    <property type="match status" value="1"/>
</dbReference>
<evidence type="ECO:0000259" key="5">
    <source>
        <dbReference type="Pfam" id="PF10145"/>
    </source>
</evidence>
<proteinExistence type="predicted"/>
<gene>
    <name evidence="6" type="ORF">SAMN05660923_02940</name>
</gene>
<dbReference type="Proteomes" id="UP000198828">
    <property type="component" value="Unassembled WGS sequence"/>
</dbReference>
<dbReference type="InterPro" id="IPR010090">
    <property type="entry name" value="Phage_tape_meas"/>
</dbReference>
<feature type="transmembrane region" description="Helical" evidence="4">
    <location>
        <begin position="495"/>
        <end position="514"/>
    </location>
</feature>
<evidence type="ECO:0000256" key="3">
    <source>
        <dbReference type="SAM" id="MobiDB-lite"/>
    </source>
</evidence>
<keyword evidence="1" id="KW-1188">Viral release from host cell</keyword>